<gene>
    <name evidence="1" type="ORF">CP880_02255</name>
</gene>
<evidence type="ECO:0000313" key="2">
    <source>
        <dbReference type="Proteomes" id="UP000256324"/>
    </source>
</evidence>
<sequence length="171" mass="18081">MDLGIDLGTTYTAVAAVDDGNHRLLPFFDTEGDSHDQLPSVRAAVNGSLIHGFEARAAMADGAPGVRSVKPLLASPGADPSTLVHTLSRGFGVFRETESGRGIGFDVLTDQNTRLSGTTTITRRHRCHHNIGAFRIPETGIVTATISDVDTRWPTTATMGRPTTSTGMGHA</sequence>
<name>A0ABX9IE10_9ACTN</name>
<dbReference type="EMBL" id="PCZS01000001">
    <property type="protein sequence ID" value="REB70609.1"/>
    <property type="molecule type" value="Genomic_DNA"/>
</dbReference>
<dbReference type="RefSeq" id="WP_115938115.1">
    <property type="nucleotide sequence ID" value="NZ_PCZS01000001.1"/>
</dbReference>
<dbReference type="SUPFAM" id="SSF53067">
    <property type="entry name" value="Actin-like ATPase domain"/>
    <property type="match status" value="1"/>
</dbReference>
<evidence type="ECO:0008006" key="3">
    <source>
        <dbReference type="Google" id="ProtNLM"/>
    </source>
</evidence>
<dbReference type="InterPro" id="IPR043129">
    <property type="entry name" value="ATPase_NBD"/>
</dbReference>
<comment type="caution">
    <text evidence="1">The sequence shown here is derived from an EMBL/GenBank/DDBJ whole genome shotgun (WGS) entry which is preliminary data.</text>
</comment>
<dbReference type="Gene3D" id="3.30.420.40">
    <property type="match status" value="1"/>
</dbReference>
<protein>
    <recommendedName>
        <fullName evidence="3">Hsp70 family protein</fullName>
    </recommendedName>
</protein>
<keyword evidence="2" id="KW-1185">Reference proteome</keyword>
<proteinExistence type="predicted"/>
<dbReference type="Proteomes" id="UP000256324">
    <property type="component" value="Unassembled WGS sequence"/>
</dbReference>
<reference evidence="1 2" key="1">
    <citation type="submission" date="2017-09" db="EMBL/GenBank/DDBJ databases">
        <authorList>
            <person name="Bumgarner R.E."/>
        </authorList>
    </citation>
    <scope>NUCLEOTIDE SEQUENCE [LARGE SCALE GENOMIC DNA]</scope>
    <source>
        <strain evidence="1 2">T34998</strain>
    </source>
</reference>
<evidence type="ECO:0000313" key="1">
    <source>
        <dbReference type="EMBL" id="REB70609.1"/>
    </source>
</evidence>
<organism evidence="1 2">
    <name type="scientific">Cutibacterium namnetense</name>
    <dbReference type="NCBI Taxonomy" id="1574624"/>
    <lineage>
        <taxon>Bacteria</taxon>
        <taxon>Bacillati</taxon>
        <taxon>Actinomycetota</taxon>
        <taxon>Actinomycetes</taxon>
        <taxon>Propionibacteriales</taxon>
        <taxon>Propionibacteriaceae</taxon>
        <taxon>Cutibacterium</taxon>
    </lineage>
</organism>
<accession>A0ABX9IE10</accession>